<accession>A0A2N0NEE4</accession>
<organism evidence="1 2">
    <name type="scientific">Rhizophagus irregularis</name>
    <dbReference type="NCBI Taxonomy" id="588596"/>
    <lineage>
        <taxon>Eukaryota</taxon>
        <taxon>Fungi</taxon>
        <taxon>Fungi incertae sedis</taxon>
        <taxon>Mucoromycota</taxon>
        <taxon>Glomeromycotina</taxon>
        <taxon>Glomeromycetes</taxon>
        <taxon>Glomerales</taxon>
        <taxon>Glomeraceae</taxon>
        <taxon>Rhizophagus</taxon>
    </lineage>
</organism>
<protein>
    <submittedName>
        <fullName evidence="1">Uncharacterized protein</fullName>
    </submittedName>
</protein>
<name>A0A2N0NEE4_9GLOM</name>
<gene>
    <name evidence="1" type="ORF">RhiirA5_442838</name>
</gene>
<dbReference type="AlphaFoldDB" id="A0A2N0NEE4"/>
<sequence length="55" mass="6372">MKLRHAIYDKKNTFSNQNIDESDLILWKMLDDTPCTINVERDLEGKKMLSGDSIS</sequence>
<reference evidence="1 2" key="1">
    <citation type="submission" date="2016-04" db="EMBL/GenBank/DDBJ databases">
        <title>Genome analyses suggest a sexual origin of heterokaryosis in a supposedly ancient asexual fungus.</title>
        <authorList>
            <person name="Ropars J."/>
            <person name="Sedzielewska K."/>
            <person name="Noel J."/>
            <person name="Charron P."/>
            <person name="Farinelli L."/>
            <person name="Marton T."/>
            <person name="Kruger M."/>
            <person name="Pelin A."/>
            <person name="Brachmann A."/>
            <person name="Corradi N."/>
        </authorList>
    </citation>
    <scope>NUCLEOTIDE SEQUENCE [LARGE SCALE GENOMIC DNA]</scope>
    <source>
        <strain evidence="1 2">A5</strain>
    </source>
</reference>
<evidence type="ECO:0000313" key="2">
    <source>
        <dbReference type="Proteomes" id="UP000232722"/>
    </source>
</evidence>
<proteinExistence type="predicted"/>
<dbReference type="EMBL" id="LLXJ01009400">
    <property type="protein sequence ID" value="PKB92952.1"/>
    <property type="molecule type" value="Genomic_DNA"/>
</dbReference>
<comment type="caution">
    <text evidence="1">The sequence shown here is derived from an EMBL/GenBank/DDBJ whole genome shotgun (WGS) entry which is preliminary data.</text>
</comment>
<reference evidence="1 2" key="2">
    <citation type="submission" date="2017-09" db="EMBL/GenBank/DDBJ databases">
        <title>Extensive intraspecific genome diversity in a model arbuscular mycorrhizal fungus.</title>
        <authorList>
            <person name="Chen E.C."/>
            <person name="Morin E."/>
            <person name="Beaudet D."/>
            <person name="Noel J."/>
            <person name="Ndikumana S."/>
            <person name="Charron P."/>
            <person name="St-Onge C."/>
            <person name="Giorgi J."/>
            <person name="Grigoriev I.V."/>
            <person name="Roux C."/>
            <person name="Martin F.M."/>
            <person name="Corradi N."/>
        </authorList>
    </citation>
    <scope>NUCLEOTIDE SEQUENCE [LARGE SCALE GENOMIC DNA]</scope>
    <source>
        <strain evidence="1 2">A5</strain>
    </source>
</reference>
<evidence type="ECO:0000313" key="1">
    <source>
        <dbReference type="EMBL" id="PKB92952.1"/>
    </source>
</evidence>
<dbReference type="Proteomes" id="UP000232722">
    <property type="component" value="Unassembled WGS sequence"/>
</dbReference>